<dbReference type="NCBIfam" id="TIGR03519">
    <property type="entry name" value="T9SS_PorP_fam"/>
    <property type="match status" value="1"/>
</dbReference>
<sequence>MSLQLRTMRYFSWILLVFGTSWFTELQAQDPSFSQFYANRVYLNPAFVGLESGITLSATSRMQWVPTDRGFRTSNFTVETQLPVARLGLGLHLLSDTEGIAKLRTRMAGAVMSYTIPGKNSNLHFGFEARMVQKDIDWDKLIFSDQLDPMSGVVSESSVVPAVEKVTYGDVDFGVVWRRVGDWRMGKRRWRDVRSQFGISIHHLPHLVNKNAQGNDSFLNRENRIAPRVTFHGGLIIPVRSFSGSSLDVAISPNFKLDMQGYKFLNSKENITVGTFGMYTLINSYYLGLLYQNRQFAPNTLHTDAFIITLGGYTATTRGSSGDDPRLFFGVSVDVNSTGVGPMAGSVFEATIRYRIAPEGLWGANRQRSGRNSKRILDCKSFF</sequence>
<gene>
    <name evidence="1" type="ORF">CRP01_15315</name>
</gene>
<dbReference type="InterPro" id="IPR019861">
    <property type="entry name" value="PorP/SprF_Bacteroidetes"/>
</dbReference>
<evidence type="ECO:0008006" key="3">
    <source>
        <dbReference type="Google" id="ProtNLM"/>
    </source>
</evidence>
<dbReference type="Pfam" id="PF11751">
    <property type="entry name" value="PorP_SprF"/>
    <property type="match status" value="1"/>
</dbReference>
<dbReference type="AlphaFoldDB" id="A0A2D0NBS8"/>
<organism evidence="1 2">
    <name type="scientific">Flavilitoribacter nigricans (strain ATCC 23147 / DSM 23189 / NBRC 102662 / NCIMB 1420 / SS-2)</name>
    <name type="common">Lewinella nigricans</name>
    <dbReference type="NCBI Taxonomy" id="1122177"/>
    <lineage>
        <taxon>Bacteria</taxon>
        <taxon>Pseudomonadati</taxon>
        <taxon>Bacteroidota</taxon>
        <taxon>Saprospiria</taxon>
        <taxon>Saprospirales</taxon>
        <taxon>Lewinellaceae</taxon>
        <taxon>Flavilitoribacter</taxon>
    </lineage>
</organism>
<reference evidence="1 2" key="1">
    <citation type="submission" date="2017-10" db="EMBL/GenBank/DDBJ databases">
        <title>The draft genome sequence of Lewinella nigricans NBRC 102662.</title>
        <authorList>
            <person name="Wang K."/>
        </authorList>
    </citation>
    <scope>NUCLEOTIDE SEQUENCE [LARGE SCALE GENOMIC DNA]</scope>
    <source>
        <strain evidence="1 2">NBRC 102662</strain>
    </source>
</reference>
<dbReference type="EMBL" id="PDUD01000020">
    <property type="protein sequence ID" value="PHN05838.1"/>
    <property type="molecule type" value="Genomic_DNA"/>
</dbReference>
<keyword evidence="2" id="KW-1185">Reference proteome</keyword>
<comment type="caution">
    <text evidence="1">The sequence shown here is derived from an EMBL/GenBank/DDBJ whole genome shotgun (WGS) entry which is preliminary data.</text>
</comment>
<dbReference type="Proteomes" id="UP000223913">
    <property type="component" value="Unassembled WGS sequence"/>
</dbReference>
<name>A0A2D0NBS8_FLAN2</name>
<evidence type="ECO:0000313" key="2">
    <source>
        <dbReference type="Proteomes" id="UP000223913"/>
    </source>
</evidence>
<protein>
    <recommendedName>
        <fullName evidence="3">Type IX secretion system membrane protein PorP/SprF</fullName>
    </recommendedName>
</protein>
<proteinExistence type="predicted"/>
<evidence type="ECO:0000313" key="1">
    <source>
        <dbReference type="EMBL" id="PHN05838.1"/>
    </source>
</evidence>
<accession>A0A2D0NBS8</accession>
<dbReference type="OrthoDB" id="1186563at2"/>